<feature type="region of interest" description="Disordered" evidence="1">
    <location>
        <begin position="24"/>
        <end position="55"/>
    </location>
</feature>
<dbReference type="EMBL" id="RBSW01000248">
    <property type="protein sequence ID" value="RMS77870.1"/>
    <property type="molecule type" value="Genomic_DNA"/>
</dbReference>
<protein>
    <submittedName>
        <fullName evidence="2">Uncharacterized protein</fullName>
    </submittedName>
</protein>
<feature type="compositionally biased region" description="Polar residues" evidence="1">
    <location>
        <begin position="27"/>
        <end position="42"/>
    </location>
</feature>
<proteinExistence type="predicted"/>
<evidence type="ECO:0000313" key="2">
    <source>
        <dbReference type="EMBL" id="RMS77870.1"/>
    </source>
</evidence>
<gene>
    <name evidence="2" type="ORF">ALP59_102089</name>
</gene>
<organism evidence="2 3">
    <name type="scientific">Pseudomonas savastanoi</name>
    <name type="common">Pseudomonas syringae pv. savastanoi</name>
    <dbReference type="NCBI Taxonomy" id="29438"/>
    <lineage>
        <taxon>Bacteria</taxon>
        <taxon>Pseudomonadati</taxon>
        <taxon>Pseudomonadota</taxon>
        <taxon>Gammaproteobacteria</taxon>
        <taxon>Pseudomonadales</taxon>
        <taxon>Pseudomonadaceae</taxon>
        <taxon>Pseudomonas</taxon>
    </lineage>
</organism>
<comment type="caution">
    <text evidence="2">The sequence shown here is derived from an EMBL/GenBank/DDBJ whole genome shotgun (WGS) entry which is preliminary data.</text>
</comment>
<name>A0A3M5FVZ8_PSESS</name>
<reference evidence="2 3" key="1">
    <citation type="submission" date="2018-08" db="EMBL/GenBank/DDBJ databases">
        <title>Recombination of ecologically and evolutionarily significant loci maintains genetic cohesion in the Pseudomonas syringae species complex.</title>
        <authorList>
            <person name="Dillon M."/>
            <person name="Thakur S."/>
            <person name="Almeida R.N.D."/>
            <person name="Weir B.S."/>
            <person name="Guttman D.S."/>
        </authorList>
    </citation>
    <scope>NUCLEOTIDE SEQUENCE [LARGE SCALE GENOMIC DNA]</scope>
    <source>
        <strain evidence="2 3">ICMP 9421</strain>
    </source>
</reference>
<dbReference type="Proteomes" id="UP000270499">
    <property type="component" value="Unassembled WGS sequence"/>
</dbReference>
<sequence>MLAVITGDHGHARQATFSGFGLEHNRQLSPHTKSEGISQVQSRFPIPRKGSSIHS</sequence>
<evidence type="ECO:0000313" key="3">
    <source>
        <dbReference type="Proteomes" id="UP000270499"/>
    </source>
</evidence>
<evidence type="ECO:0000256" key="1">
    <source>
        <dbReference type="SAM" id="MobiDB-lite"/>
    </source>
</evidence>
<accession>A0A3M5FVZ8</accession>
<dbReference type="AlphaFoldDB" id="A0A3M5FVZ8"/>